<evidence type="ECO:0000256" key="1">
    <source>
        <dbReference type="SAM" id="MobiDB-lite"/>
    </source>
</evidence>
<protein>
    <submittedName>
        <fullName evidence="2">Uncharacterized protein</fullName>
    </submittedName>
</protein>
<name>A0ABZ2FZK7_9SPHN</name>
<dbReference type="RefSeq" id="WP_338501888.1">
    <property type="nucleotide sequence ID" value="NZ_CP145607.1"/>
</dbReference>
<sequence>MTISPAGAVASDGKEGADVAAAPTAWPASLKPFGEGYPTAGDPCRRVGESPATSNYLDDSADLVGCPSDAAAAALKGKALATVDGIRLVSVPRRPAAAMSNTSVPVRGKNSLEEKCLARVADITRAPVIGVNRIDESRDPIEIFVNVEGAQAPWLCQARRDGTLGRVEYSGSESAA</sequence>
<accession>A0ABZ2FZK7</accession>
<evidence type="ECO:0000313" key="3">
    <source>
        <dbReference type="Proteomes" id="UP001382935"/>
    </source>
</evidence>
<dbReference type="EMBL" id="CP145607">
    <property type="protein sequence ID" value="WWM69644.1"/>
    <property type="molecule type" value="Genomic_DNA"/>
</dbReference>
<keyword evidence="3" id="KW-1185">Reference proteome</keyword>
<feature type="region of interest" description="Disordered" evidence="1">
    <location>
        <begin position="1"/>
        <end position="20"/>
    </location>
</feature>
<proteinExistence type="predicted"/>
<organism evidence="2 3">
    <name type="scientific">Sphingomonas kaistensis</name>
    <dbReference type="NCBI Taxonomy" id="298708"/>
    <lineage>
        <taxon>Bacteria</taxon>
        <taxon>Pseudomonadati</taxon>
        <taxon>Pseudomonadota</taxon>
        <taxon>Alphaproteobacteria</taxon>
        <taxon>Sphingomonadales</taxon>
        <taxon>Sphingomonadaceae</taxon>
        <taxon>Sphingomonas</taxon>
    </lineage>
</organism>
<dbReference type="Proteomes" id="UP001382935">
    <property type="component" value="Chromosome"/>
</dbReference>
<reference evidence="2 3" key="1">
    <citation type="submission" date="2024-02" db="EMBL/GenBank/DDBJ databases">
        <title>Full genome sequence of Sphingomonas kaistensis.</title>
        <authorList>
            <person name="Poletto B.L."/>
            <person name="Silva G."/>
            <person name="Galante D."/>
            <person name="Campos K.R."/>
            <person name="Santos M.B.N."/>
            <person name="Sacchi C.T."/>
        </authorList>
    </citation>
    <scope>NUCLEOTIDE SEQUENCE [LARGE SCALE GENOMIC DNA]</scope>
    <source>
        <strain evidence="2 3">MA4R</strain>
    </source>
</reference>
<gene>
    <name evidence="2" type="ORF">V6R86_02780</name>
</gene>
<evidence type="ECO:0000313" key="2">
    <source>
        <dbReference type="EMBL" id="WWM69644.1"/>
    </source>
</evidence>